<dbReference type="Proteomes" id="UP000192707">
    <property type="component" value="Unassembled WGS sequence"/>
</dbReference>
<keyword evidence="5 6" id="KW-0472">Membrane</keyword>
<keyword evidence="3 6" id="KW-0812">Transmembrane</keyword>
<accession>A0A1W9Z6R7</accession>
<feature type="transmembrane region" description="Helical" evidence="6">
    <location>
        <begin position="21"/>
        <end position="39"/>
    </location>
</feature>
<feature type="transmembrane region" description="Helical" evidence="6">
    <location>
        <begin position="45"/>
        <end position="66"/>
    </location>
</feature>
<evidence type="ECO:0008006" key="9">
    <source>
        <dbReference type="Google" id="ProtNLM"/>
    </source>
</evidence>
<comment type="caution">
    <text evidence="7">The sequence shown here is derived from an EMBL/GenBank/DDBJ whole genome shotgun (WGS) entry which is preliminary data.</text>
</comment>
<evidence type="ECO:0000256" key="6">
    <source>
        <dbReference type="SAM" id="Phobius"/>
    </source>
</evidence>
<comment type="subcellular location">
    <subcellularLocation>
        <location evidence="1">Cell membrane</location>
        <topology evidence="1">Multi-pass membrane protein</topology>
    </subcellularLocation>
</comment>
<evidence type="ECO:0000256" key="3">
    <source>
        <dbReference type="ARBA" id="ARBA00022692"/>
    </source>
</evidence>
<organism evidence="7 8">
    <name type="scientific">Mycobacterium arosiense ATCC BAA-1401 = DSM 45069</name>
    <dbReference type="NCBI Taxonomy" id="1265311"/>
    <lineage>
        <taxon>Bacteria</taxon>
        <taxon>Bacillati</taxon>
        <taxon>Actinomycetota</taxon>
        <taxon>Actinomycetes</taxon>
        <taxon>Mycobacteriales</taxon>
        <taxon>Mycobacteriaceae</taxon>
        <taxon>Mycobacterium</taxon>
        <taxon>Mycobacterium avium complex (MAC)</taxon>
    </lineage>
</organism>
<evidence type="ECO:0000256" key="5">
    <source>
        <dbReference type="ARBA" id="ARBA00023136"/>
    </source>
</evidence>
<keyword evidence="4 6" id="KW-1133">Transmembrane helix</keyword>
<dbReference type="InterPro" id="IPR005171">
    <property type="entry name" value="Cyt_c_oxidase_su4_prok"/>
</dbReference>
<gene>
    <name evidence="7" type="ORF">BST14_24990</name>
</gene>
<evidence type="ECO:0000256" key="1">
    <source>
        <dbReference type="ARBA" id="ARBA00004651"/>
    </source>
</evidence>
<proteinExistence type="predicted"/>
<dbReference type="EMBL" id="MVHG01000104">
    <property type="protein sequence ID" value="ORA08143.1"/>
    <property type="molecule type" value="Genomic_DNA"/>
</dbReference>
<evidence type="ECO:0000256" key="4">
    <source>
        <dbReference type="ARBA" id="ARBA00022989"/>
    </source>
</evidence>
<feature type="transmembrane region" description="Helical" evidence="6">
    <location>
        <begin position="78"/>
        <end position="101"/>
    </location>
</feature>
<name>A0A1W9Z6R7_MYCAI</name>
<dbReference type="AlphaFoldDB" id="A0A1W9Z6R7"/>
<dbReference type="GO" id="GO:0005886">
    <property type="term" value="C:plasma membrane"/>
    <property type="evidence" value="ECO:0007669"/>
    <property type="project" value="UniProtKB-SubCell"/>
</dbReference>
<protein>
    <recommendedName>
        <fullName evidence="9">Prokaryotic cytochrome C oxidase subunit IV family protein</fullName>
    </recommendedName>
</protein>
<dbReference type="Pfam" id="PF03626">
    <property type="entry name" value="COX4_pro"/>
    <property type="match status" value="1"/>
</dbReference>
<evidence type="ECO:0000313" key="7">
    <source>
        <dbReference type="EMBL" id="ORA08143.1"/>
    </source>
</evidence>
<reference evidence="7 8" key="1">
    <citation type="submission" date="2016-12" db="EMBL/GenBank/DDBJ databases">
        <title>The new phylogeny of genus Mycobacterium.</title>
        <authorList>
            <person name="Tortoli E."/>
            <person name="Trovato A."/>
            <person name="Cirillo D.M."/>
        </authorList>
    </citation>
    <scope>NUCLEOTIDE SEQUENCE [LARGE SCALE GENOMIC DNA]</scope>
    <source>
        <strain evidence="7 8">DSM 45069</strain>
    </source>
</reference>
<evidence type="ECO:0000256" key="2">
    <source>
        <dbReference type="ARBA" id="ARBA00022475"/>
    </source>
</evidence>
<keyword evidence="2" id="KW-1003">Cell membrane</keyword>
<sequence length="102" mass="11398">MADLEASEPNEPTLTHLLRSRITLIWGLLALITGVSWYVGTDHGIHWRSVASIFVLCIAFVKVRLVGLYFMEIRRAPIVLRALFGGYCAFFLALVVGMYVVA</sequence>
<keyword evidence="8" id="KW-1185">Reference proteome</keyword>
<evidence type="ECO:0000313" key="8">
    <source>
        <dbReference type="Proteomes" id="UP000192707"/>
    </source>
</evidence>